<dbReference type="InterPro" id="IPR007219">
    <property type="entry name" value="XnlR_reg_dom"/>
</dbReference>
<evidence type="ECO:0000313" key="6">
    <source>
        <dbReference type="EMBL" id="KXS96311.1"/>
    </source>
</evidence>
<proteinExistence type="predicted"/>
<sequence>MSEAILLQNTVNKPGTSCLGCRRRKLKCSREPEGCLNCTKSDLPCVYPTPELGVKRKRGPYKKDKPARQRHLEDLVKYLEPKNNTPDGTRDADSASPGQGSSSGHAGYGRPALSAEARPPAQTANSEDLVKDALIALTKSSVSEHDNKYDDGAWPQNYSNSGPQSAVGTRHPPVRRIFEYWHLFVTKVDPMTKLIHCPTFARKLFSAIDSFSNISSSTEALMFAMYYAALSTCTAREARRIFGEGQDVLMHRYGRSVEAALSENYDIPQLEALQALVLYIICIRRADDGTNVRALFSLAVRSAQMIGLHEDPEGTYSPFEVEIRRRLWFHLCGLESRTAEEGGSRNTTILKDRNVQMPANLNDNDLDPRMTHPPQTRVGVADMTFPILRFEIHRLVFGLWGIRKERNGNWAGQESSGQHSVRDHQNDYYEQAKARLDTNYMQYMHTSRAYDWLCTNFVESMLIKARLIIDFPFGTTPTKDMPKEERVTLLRASVDIIQGTHGMANDERIADYNWYFRGYVQWHSLAIVVAELGWSTNLDFAANAWAVLDPILADWDRMYKTKRDEPAWQHVHTLIERARHIRLQNRQQLAAQKQSSHKRTRTDISVPALQEAPRYSPSMVQVQQNKQPEHAATNHAPNHQAMAAAPYNYSQSEAPVSYSAGTPASHHGSSFSGPCTGTGSVMDFNLDFDPFAGMENVDFNAFNEVFNDGSWESMDNLEDRDVNIQIHDETTCGNWWGLNAPVPQATTGAYHYQAPTHSWSKSIT</sequence>
<dbReference type="OrthoDB" id="424974at2759"/>
<dbReference type="PROSITE" id="PS00463">
    <property type="entry name" value="ZN2_CY6_FUNGAL_1"/>
    <property type="match status" value="1"/>
</dbReference>
<keyword evidence="2" id="KW-0479">Metal-binding</keyword>
<dbReference type="Proteomes" id="UP000073492">
    <property type="component" value="Unassembled WGS sequence"/>
</dbReference>
<reference evidence="6 7" key="1">
    <citation type="submission" date="2015-07" db="EMBL/GenBank/DDBJ databases">
        <title>Comparative genomics of the Sigatoka disease complex on banana suggests a link between parallel evolutionary changes in Pseudocercospora fijiensis and Pseudocercospora eumusae and increased virulence on the banana host.</title>
        <authorList>
            <person name="Chang T.-C."/>
            <person name="Salvucci A."/>
            <person name="Crous P.W."/>
            <person name="Stergiopoulos I."/>
        </authorList>
    </citation>
    <scope>NUCLEOTIDE SEQUENCE [LARGE SCALE GENOMIC DNA]</scope>
    <source>
        <strain evidence="6 7">CBS 116634</strain>
    </source>
</reference>
<dbReference type="SMART" id="SM00066">
    <property type="entry name" value="GAL4"/>
    <property type="match status" value="1"/>
</dbReference>
<evidence type="ECO:0000256" key="2">
    <source>
        <dbReference type="ARBA" id="ARBA00022723"/>
    </source>
</evidence>
<dbReference type="GO" id="GO:0005634">
    <property type="term" value="C:nucleus"/>
    <property type="evidence" value="ECO:0007669"/>
    <property type="project" value="UniProtKB-SubCell"/>
</dbReference>
<keyword evidence="7" id="KW-1185">Reference proteome</keyword>
<dbReference type="Gene3D" id="4.10.240.10">
    <property type="entry name" value="Zn(2)-C6 fungal-type DNA-binding domain"/>
    <property type="match status" value="1"/>
</dbReference>
<dbReference type="CDD" id="cd00067">
    <property type="entry name" value="GAL4"/>
    <property type="match status" value="1"/>
</dbReference>
<evidence type="ECO:0000259" key="5">
    <source>
        <dbReference type="PROSITE" id="PS50048"/>
    </source>
</evidence>
<evidence type="ECO:0000256" key="3">
    <source>
        <dbReference type="ARBA" id="ARBA00023242"/>
    </source>
</evidence>
<dbReference type="EMBL" id="LFZO01000838">
    <property type="protein sequence ID" value="KXS96311.1"/>
    <property type="molecule type" value="Genomic_DNA"/>
</dbReference>
<dbReference type="PANTHER" id="PTHR31001:SF50">
    <property type="entry name" value="ZN(II)2CYS6 TRANSCRIPTION FACTOR (EUROFUNG)"/>
    <property type="match status" value="1"/>
</dbReference>
<feature type="compositionally biased region" description="Polar residues" evidence="4">
    <location>
        <begin position="156"/>
        <end position="167"/>
    </location>
</feature>
<dbReference type="CDD" id="cd12148">
    <property type="entry name" value="fungal_TF_MHR"/>
    <property type="match status" value="1"/>
</dbReference>
<dbReference type="PANTHER" id="PTHR31001">
    <property type="entry name" value="UNCHARACTERIZED TRANSCRIPTIONAL REGULATORY PROTEIN"/>
    <property type="match status" value="1"/>
</dbReference>
<feature type="domain" description="Zn(2)-C6 fungal-type" evidence="5">
    <location>
        <begin position="17"/>
        <end position="47"/>
    </location>
</feature>
<accession>A0A139H1M7</accession>
<dbReference type="InterPro" id="IPR050613">
    <property type="entry name" value="Sec_Metabolite_Reg"/>
</dbReference>
<dbReference type="InterPro" id="IPR001138">
    <property type="entry name" value="Zn2Cys6_DnaBD"/>
</dbReference>
<evidence type="ECO:0000256" key="4">
    <source>
        <dbReference type="SAM" id="MobiDB-lite"/>
    </source>
</evidence>
<feature type="region of interest" description="Disordered" evidence="4">
    <location>
        <begin position="146"/>
        <end position="169"/>
    </location>
</feature>
<dbReference type="GO" id="GO:0000981">
    <property type="term" value="F:DNA-binding transcription factor activity, RNA polymerase II-specific"/>
    <property type="evidence" value="ECO:0007669"/>
    <property type="project" value="InterPro"/>
</dbReference>
<feature type="region of interest" description="Disordered" evidence="4">
    <location>
        <begin position="79"/>
        <end position="125"/>
    </location>
</feature>
<dbReference type="Pfam" id="PF04082">
    <property type="entry name" value="Fungal_trans"/>
    <property type="match status" value="1"/>
</dbReference>
<protein>
    <recommendedName>
        <fullName evidence="5">Zn(2)-C6 fungal-type domain-containing protein</fullName>
    </recommendedName>
</protein>
<name>A0A139H1M7_9PEZI</name>
<dbReference type="AlphaFoldDB" id="A0A139H1M7"/>
<comment type="subcellular location">
    <subcellularLocation>
        <location evidence="1">Nucleus</location>
    </subcellularLocation>
</comment>
<dbReference type="PROSITE" id="PS50048">
    <property type="entry name" value="ZN2_CY6_FUNGAL_2"/>
    <property type="match status" value="1"/>
</dbReference>
<evidence type="ECO:0000313" key="7">
    <source>
        <dbReference type="Proteomes" id="UP000073492"/>
    </source>
</evidence>
<dbReference type="GO" id="GO:0006351">
    <property type="term" value="P:DNA-templated transcription"/>
    <property type="evidence" value="ECO:0007669"/>
    <property type="project" value="InterPro"/>
</dbReference>
<gene>
    <name evidence="6" type="ORF">AC579_9185</name>
</gene>
<dbReference type="InterPro" id="IPR036864">
    <property type="entry name" value="Zn2-C6_fun-type_DNA-bd_sf"/>
</dbReference>
<dbReference type="Pfam" id="PF00172">
    <property type="entry name" value="Zn_clus"/>
    <property type="match status" value="1"/>
</dbReference>
<dbReference type="GO" id="GO:0003677">
    <property type="term" value="F:DNA binding"/>
    <property type="evidence" value="ECO:0007669"/>
    <property type="project" value="InterPro"/>
</dbReference>
<dbReference type="STRING" id="113226.A0A139H1M7"/>
<dbReference type="GO" id="GO:0008270">
    <property type="term" value="F:zinc ion binding"/>
    <property type="evidence" value="ECO:0007669"/>
    <property type="project" value="InterPro"/>
</dbReference>
<comment type="caution">
    <text evidence="6">The sequence shown here is derived from an EMBL/GenBank/DDBJ whole genome shotgun (WGS) entry which is preliminary data.</text>
</comment>
<dbReference type="SUPFAM" id="SSF57701">
    <property type="entry name" value="Zn2/Cys6 DNA-binding domain"/>
    <property type="match status" value="1"/>
</dbReference>
<keyword evidence="3" id="KW-0539">Nucleus</keyword>
<evidence type="ECO:0000256" key="1">
    <source>
        <dbReference type="ARBA" id="ARBA00004123"/>
    </source>
</evidence>
<organism evidence="6 7">
    <name type="scientific">Pseudocercospora musae</name>
    <dbReference type="NCBI Taxonomy" id="113226"/>
    <lineage>
        <taxon>Eukaryota</taxon>
        <taxon>Fungi</taxon>
        <taxon>Dikarya</taxon>
        <taxon>Ascomycota</taxon>
        <taxon>Pezizomycotina</taxon>
        <taxon>Dothideomycetes</taxon>
        <taxon>Dothideomycetidae</taxon>
        <taxon>Mycosphaerellales</taxon>
        <taxon>Mycosphaerellaceae</taxon>
        <taxon>Pseudocercospora</taxon>
    </lineage>
</organism>